<accession>W8ZB32</accession>
<proteinExistence type="predicted"/>
<dbReference type="EMBL" id="HG810024">
    <property type="protein sequence ID" value="CDN39670.1"/>
    <property type="molecule type" value="Genomic_DNA"/>
</dbReference>
<reference evidence="1" key="2">
    <citation type="submission" date="2014-01" db="EMBL/GenBank/DDBJ databases">
        <authorList>
            <person name="Aslett M."/>
        </authorList>
    </citation>
    <scope>NUCLEOTIDE SEQUENCE [LARGE SCALE GENOMIC DNA]</scope>
    <source>
        <strain evidence="1">DB27</strain>
    </source>
</reference>
<gene>
    <name evidence="1" type="ORF">BTDB27_p000333</name>
</gene>
<dbReference type="Proteomes" id="UP000030682">
    <property type="component" value="Unassembled WGS sequence"/>
</dbReference>
<sequence length="41" mass="4962">MNIDALLDKMFSLEKKALRQCLNQAKQLKTHNLLFMYLIWH</sequence>
<name>W8ZB32_BACTU</name>
<protein>
    <submittedName>
        <fullName evidence="1">Uncharacterized protein</fullName>
    </submittedName>
</protein>
<organism evidence="1">
    <name type="scientific">Bacillus thuringiensis DB27</name>
    <dbReference type="NCBI Taxonomy" id="1431339"/>
    <lineage>
        <taxon>Bacteria</taxon>
        <taxon>Bacillati</taxon>
        <taxon>Bacillota</taxon>
        <taxon>Bacilli</taxon>
        <taxon>Bacillales</taxon>
        <taxon>Bacillaceae</taxon>
        <taxon>Bacillus</taxon>
        <taxon>Bacillus cereus group</taxon>
    </lineage>
</organism>
<dbReference type="AlphaFoldDB" id="W8ZB32"/>
<dbReference type="HOGENOM" id="CLU_3266161_0_0_9"/>
<evidence type="ECO:0000313" key="1">
    <source>
        <dbReference type="EMBL" id="CDN39670.1"/>
    </source>
</evidence>
<reference evidence="1" key="1">
    <citation type="submission" date="2014-01" db="EMBL/GenBank/DDBJ databases">
        <title>Draft genome sequence of highly nematicidal Bacillus thuringiensis DB27.</title>
        <authorList>
            <person name="Iatsenko I."/>
            <person name="Pickard D."/>
            <person name="Corton C."/>
            <person name="Dougan G."/>
            <person name="Sommer R.J."/>
        </authorList>
    </citation>
    <scope>NUCLEOTIDE SEQUENCE [LARGE SCALE GENOMIC DNA]</scope>
    <source>
        <strain evidence="1">DB27</strain>
    </source>
</reference>